<evidence type="ECO:0000256" key="2">
    <source>
        <dbReference type="SAM" id="SignalP"/>
    </source>
</evidence>
<feature type="chain" id="PRO_5038640182" evidence="2">
    <location>
        <begin position="24"/>
        <end position="249"/>
    </location>
</feature>
<dbReference type="InterPro" id="IPR011089">
    <property type="entry name" value="GmrSD_C"/>
</dbReference>
<keyword evidence="4" id="KW-0378">Hydrolase</keyword>
<feature type="compositionally biased region" description="Low complexity" evidence="1">
    <location>
        <begin position="30"/>
        <end position="57"/>
    </location>
</feature>
<dbReference type="EMBL" id="CP034587">
    <property type="protein sequence ID" value="AZQ70107.1"/>
    <property type="molecule type" value="Genomic_DNA"/>
</dbReference>
<proteinExistence type="predicted"/>
<keyword evidence="4" id="KW-0255">Endonuclease</keyword>
<evidence type="ECO:0000313" key="4">
    <source>
        <dbReference type="EMBL" id="AZQ70107.1"/>
    </source>
</evidence>
<dbReference type="GO" id="GO:0004519">
    <property type="term" value="F:endonuclease activity"/>
    <property type="evidence" value="ECO:0007669"/>
    <property type="project" value="UniProtKB-KW"/>
</dbReference>
<dbReference type="AlphaFoldDB" id="A0A3Q9FVE6"/>
<evidence type="ECO:0000259" key="3">
    <source>
        <dbReference type="Pfam" id="PF07510"/>
    </source>
</evidence>
<evidence type="ECO:0000313" key="5">
    <source>
        <dbReference type="Proteomes" id="UP000267900"/>
    </source>
</evidence>
<keyword evidence="5" id="KW-1185">Reference proteome</keyword>
<feature type="region of interest" description="Disordered" evidence="1">
    <location>
        <begin position="27"/>
        <end position="99"/>
    </location>
</feature>
<dbReference type="PROSITE" id="PS51257">
    <property type="entry name" value="PROKAR_LIPOPROTEIN"/>
    <property type="match status" value="1"/>
</dbReference>
<evidence type="ECO:0000256" key="1">
    <source>
        <dbReference type="SAM" id="MobiDB-lite"/>
    </source>
</evidence>
<dbReference type="OrthoDB" id="5196645at2"/>
<protein>
    <submittedName>
        <fullName evidence="4">HNH endonuclease</fullName>
    </submittedName>
</protein>
<keyword evidence="2" id="KW-0732">Signal</keyword>
<dbReference type="PANTHER" id="PTHR24094:SF15">
    <property type="entry name" value="AMP-DEPENDENT SYNTHETASE_LIGASE DOMAIN-CONTAINING PROTEIN-RELATED"/>
    <property type="match status" value="1"/>
</dbReference>
<gene>
    <name evidence="4" type="ORF">EKH77_01755</name>
</gene>
<sequence>MRLRQGRVAALVVAVCAVGATLAGCGGKSGDAAASSGSPSRPAGASSAASKAPAPSGEGKNRAGDPLPGLPTTGEARKQLAALKAEKPHSMSGYSRAKFPHWAQQGNKCDTRETVLERDGKGVKRDGECRAVEGTWHSLYDDKTADKAGQVDIDHIVPLANAWRSGADKWDDDRRKAFANDLTHPQLLTVSAASNRSKGDQSPDQWQPPAKSAWCFYGRGWTSVKSTYGLSVTEEERGMLTKMLDTCTS</sequence>
<keyword evidence="4" id="KW-0540">Nuclease</keyword>
<dbReference type="RefSeq" id="WP_126912672.1">
    <property type="nucleotide sequence ID" value="NZ_CP034587.1"/>
</dbReference>
<name>A0A3Q9FVE6_STRLT</name>
<organism evidence="4 5">
    <name type="scientific">Streptomyces luteoverticillatus</name>
    <name type="common">Streptoverticillium luteoverticillatus</name>
    <dbReference type="NCBI Taxonomy" id="66425"/>
    <lineage>
        <taxon>Bacteria</taxon>
        <taxon>Bacillati</taxon>
        <taxon>Actinomycetota</taxon>
        <taxon>Actinomycetes</taxon>
        <taxon>Kitasatosporales</taxon>
        <taxon>Streptomycetaceae</taxon>
        <taxon>Streptomyces</taxon>
    </lineage>
</organism>
<feature type="signal peptide" evidence="2">
    <location>
        <begin position="1"/>
        <end position="23"/>
    </location>
</feature>
<accession>A0A3Q9FVE6</accession>
<dbReference type="PANTHER" id="PTHR24094">
    <property type="entry name" value="SECRETED PROTEIN"/>
    <property type="match status" value="1"/>
</dbReference>
<dbReference type="Proteomes" id="UP000267900">
    <property type="component" value="Chromosome"/>
</dbReference>
<dbReference type="Pfam" id="PF07510">
    <property type="entry name" value="GmrSD_C"/>
    <property type="match status" value="1"/>
</dbReference>
<reference evidence="4 5" key="1">
    <citation type="submission" date="2018-12" db="EMBL/GenBank/DDBJ databases">
        <title>The whole draft genome of Streptomyce luteoverticillatus CGMCC 15060.</title>
        <authorList>
            <person name="Feng Z."/>
            <person name="Chen G."/>
            <person name="Zhang J."/>
            <person name="Zhu H."/>
            <person name="Yu X."/>
            <person name="Zhang W."/>
            <person name="Zhang X."/>
        </authorList>
    </citation>
    <scope>NUCLEOTIDE SEQUENCE [LARGE SCALE GENOMIC DNA]</scope>
    <source>
        <strain evidence="4 5">CGMCC 15060</strain>
    </source>
</reference>
<feature type="domain" description="GmrSD restriction endonucleases C-terminal" evidence="3">
    <location>
        <begin position="130"/>
        <end position="242"/>
    </location>
</feature>